<proteinExistence type="predicted"/>
<reference evidence="2" key="1">
    <citation type="submission" date="2023-06" db="EMBL/GenBank/DDBJ databases">
        <title>Identification and characterization of horizontal gene transfer across gut microbiota members of farm animals based on homology search.</title>
        <authorList>
            <person name="Zeman M."/>
            <person name="Kubasova T."/>
            <person name="Jahodarova E."/>
            <person name="Nykrynova M."/>
            <person name="Rychlik I."/>
        </authorList>
    </citation>
    <scope>NUCLEOTIDE SEQUENCE [LARGE SCALE GENOMIC DNA]</scope>
    <source>
        <strain evidence="2">161_Gplus</strain>
    </source>
</reference>
<dbReference type="EMBL" id="JAUDDW010000039">
    <property type="protein sequence ID" value="MDM8267151.1"/>
    <property type="molecule type" value="Genomic_DNA"/>
</dbReference>
<evidence type="ECO:0000313" key="1">
    <source>
        <dbReference type="EMBL" id="MDM8267151.1"/>
    </source>
</evidence>
<accession>A0ABT7UZM0</accession>
<gene>
    <name evidence="1" type="ORF">QUW44_08365</name>
</gene>
<name>A0ABT7UZM0_9LACO</name>
<organism evidence="1 2">
    <name type="scientific">Limosilactobacillus pontis</name>
    <dbReference type="NCBI Taxonomy" id="35787"/>
    <lineage>
        <taxon>Bacteria</taxon>
        <taxon>Bacillati</taxon>
        <taxon>Bacillota</taxon>
        <taxon>Bacilli</taxon>
        <taxon>Lactobacillales</taxon>
        <taxon>Lactobacillaceae</taxon>
        <taxon>Limosilactobacillus</taxon>
    </lineage>
</organism>
<protein>
    <submittedName>
        <fullName evidence="1">Uncharacterized protein</fullName>
    </submittedName>
</protein>
<comment type="caution">
    <text evidence="1">The sequence shown here is derived from an EMBL/GenBank/DDBJ whole genome shotgun (WGS) entry which is preliminary data.</text>
</comment>
<keyword evidence="2" id="KW-1185">Reference proteome</keyword>
<evidence type="ECO:0000313" key="2">
    <source>
        <dbReference type="Proteomes" id="UP001529343"/>
    </source>
</evidence>
<sequence>MSELVLDEETNGFRPNWDNIILMTAYDKDRTFILTWDGRYLVLPRPIGTVLEQFAQDNDIADYERQALYDMIGVHKGRGYIAGHNRLVPTCGTTNDGVVYYVARRLAGREAIAGGQMVEASFRGRKHQLFRVVIDTSYKTFMNLLEAADQAAGVQLDILEWRMHSYRVRKVNKRDNVRFYAMYGRRVKSRDLRRRWMMMLVRRVIRDYCTEEECKEIERLIKHYIEK</sequence>
<dbReference type="RefSeq" id="WP_289586533.1">
    <property type="nucleotide sequence ID" value="NZ_JAUDDW010000039.1"/>
</dbReference>
<reference evidence="1 2" key="2">
    <citation type="submission" date="2023-06" db="EMBL/GenBank/DDBJ databases">
        <authorList>
            <person name="Zeman M."/>
            <person name="Kubasova T."/>
            <person name="Jahodarova E."/>
            <person name="Nykrynova M."/>
            <person name="Rychlik I."/>
        </authorList>
    </citation>
    <scope>NUCLEOTIDE SEQUENCE [LARGE SCALE GENOMIC DNA]</scope>
    <source>
        <strain evidence="1 2">161_Gplus</strain>
    </source>
</reference>
<dbReference type="Proteomes" id="UP001529343">
    <property type="component" value="Unassembled WGS sequence"/>
</dbReference>